<keyword evidence="2" id="KW-0732">Signal</keyword>
<feature type="compositionally biased region" description="Gly residues" evidence="1">
    <location>
        <begin position="125"/>
        <end position="135"/>
    </location>
</feature>
<dbReference type="GeneID" id="37022501"/>
<accession>A0A316VJI4</accession>
<feature type="signal peptide" evidence="2">
    <location>
        <begin position="1"/>
        <end position="21"/>
    </location>
</feature>
<feature type="region of interest" description="Disordered" evidence="1">
    <location>
        <begin position="109"/>
        <end position="151"/>
    </location>
</feature>
<dbReference type="EMBL" id="KZ819602">
    <property type="protein sequence ID" value="PWN37782.1"/>
    <property type="molecule type" value="Genomic_DNA"/>
</dbReference>
<organism evidence="3 4">
    <name type="scientific">Meira miltonrushii</name>
    <dbReference type="NCBI Taxonomy" id="1280837"/>
    <lineage>
        <taxon>Eukaryota</taxon>
        <taxon>Fungi</taxon>
        <taxon>Dikarya</taxon>
        <taxon>Basidiomycota</taxon>
        <taxon>Ustilaginomycotina</taxon>
        <taxon>Exobasidiomycetes</taxon>
        <taxon>Exobasidiales</taxon>
        <taxon>Brachybasidiaceae</taxon>
        <taxon>Meira</taxon>
    </lineage>
</organism>
<gene>
    <name evidence="3" type="ORF">FA14DRAFT_177064</name>
</gene>
<protein>
    <submittedName>
        <fullName evidence="3">Uncharacterized protein</fullName>
    </submittedName>
</protein>
<dbReference type="RefSeq" id="XP_025358084.1">
    <property type="nucleotide sequence ID" value="XM_025500720.1"/>
</dbReference>
<feature type="compositionally biased region" description="Low complexity" evidence="1">
    <location>
        <begin position="141"/>
        <end position="151"/>
    </location>
</feature>
<dbReference type="InParanoid" id="A0A316VJI4"/>
<evidence type="ECO:0000313" key="3">
    <source>
        <dbReference type="EMBL" id="PWN37782.1"/>
    </source>
</evidence>
<feature type="chain" id="PRO_5016423727" evidence="2">
    <location>
        <begin position="22"/>
        <end position="151"/>
    </location>
</feature>
<evidence type="ECO:0000313" key="4">
    <source>
        <dbReference type="Proteomes" id="UP000245771"/>
    </source>
</evidence>
<keyword evidence="4" id="KW-1185">Reference proteome</keyword>
<evidence type="ECO:0000256" key="2">
    <source>
        <dbReference type="SAM" id="SignalP"/>
    </source>
</evidence>
<sequence>MINFIIFYVIILLCFVEQSFALPISHTGLATRSKVDELVGIAVSPCVGCEKGTRRAVPRIQRIRAFEDYTVPQGAKRGMLDKVGHAAEKSVKKNWFNVLNGVRMATNLGRQHRKNSTPQVANKSKGGGGGGGAMEEGGVAKGFKSSKGSSS</sequence>
<name>A0A316VJI4_9BASI</name>
<evidence type="ECO:0000256" key="1">
    <source>
        <dbReference type="SAM" id="MobiDB-lite"/>
    </source>
</evidence>
<proteinExistence type="predicted"/>
<dbReference type="Proteomes" id="UP000245771">
    <property type="component" value="Unassembled WGS sequence"/>
</dbReference>
<reference evidence="3 4" key="1">
    <citation type="journal article" date="2018" name="Mol. Biol. Evol.">
        <title>Broad Genomic Sampling Reveals a Smut Pathogenic Ancestry of the Fungal Clade Ustilaginomycotina.</title>
        <authorList>
            <person name="Kijpornyongpan T."/>
            <person name="Mondo S.J."/>
            <person name="Barry K."/>
            <person name="Sandor L."/>
            <person name="Lee J."/>
            <person name="Lipzen A."/>
            <person name="Pangilinan J."/>
            <person name="LaButti K."/>
            <person name="Hainaut M."/>
            <person name="Henrissat B."/>
            <person name="Grigoriev I.V."/>
            <person name="Spatafora J.W."/>
            <person name="Aime M.C."/>
        </authorList>
    </citation>
    <scope>NUCLEOTIDE SEQUENCE [LARGE SCALE GENOMIC DNA]</scope>
    <source>
        <strain evidence="3 4">MCA 3882</strain>
    </source>
</reference>
<dbReference type="AlphaFoldDB" id="A0A316VJI4"/>